<gene>
    <name evidence="1" type="ORF">SAMN05660330_04443</name>
</gene>
<organism evidence="1 2">
    <name type="scientific">Desulforhopalus singaporensis</name>
    <dbReference type="NCBI Taxonomy" id="91360"/>
    <lineage>
        <taxon>Bacteria</taxon>
        <taxon>Pseudomonadati</taxon>
        <taxon>Thermodesulfobacteriota</taxon>
        <taxon>Desulfobulbia</taxon>
        <taxon>Desulfobulbales</taxon>
        <taxon>Desulfocapsaceae</taxon>
        <taxon>Desulforhopalus</taxon>
    </lineage>
</organism>
<reference evidence="1 2" key="1">
    <citation type="submission" date="2016-10" db="EMBL/GenBank/DDBJ databases">
        <authorList>
            <person name="de Groot N.N."/>
        </authorList>
    </citation>
    <scope>NUCLEOTIDE SEQUENCE [LARGE SCALE GENOMIC DNA]</scope>
    <source>
        <strain evidence="1 2">DSM 12130</strain>
    </source>
</reference>
<name>A0A1H0W7S9_9BACT</name>
<evidence type="ECO:0000313" key="1">
    <source>
        <dbReference type="EMBL" id="SDP86475.1"/>
    </source>
</evidence>
<sequence length="125" mass="14009">MIEIVSGKLNTTCKFHERIDTIVFFFEVQLHFALSMFNSPVILGIIARAVEGQHMISGKLICDSPLVEITAVITLEKQRTTKLLKQFFKMKAYLLHAPLAVLWQPEGGNFSFFRSSGFSALGPGF</sequence>
<feature type="non-terminal residue" evidence="1">
    <location>
        <position position="125"/>
    </location>
</feature>
<proteinExistence type="predicted"/>
<accession>A0A1H0W7S9</accession>
<keyword evidence="2" id="KW-1185">Reference proteome</keyword>
<dbReference type="AlphaFoldDB" id="A0A1H0W7S9"/>
<dbReference type="Proteomes" id="UP000199073">
    <property type="component" value="Unassembled WGS sequence"/>
</dbReference>
<dbReference type="EMBL" id="FNJI01000112">
    <property type="protein sequence ID" value="SDP86475.1"/>
    <property type="molecule type" value="Genomic_DNA"/>
</dbReference>
<protein>
    <submittedName>
        <fullName evidence="1">Uncharacterized protein</fullName>
    </submittedName>
</protein>
<evidence type="ECO:0000313" key="2">
    <source>
        <dbReference type="Proteomes" id="UP000199073"/>
    </source>
</evidence>